<keyword evidence="2" id="KW-0456">Lyase</keyword>
<gene>
    <name evidence="4" type="ORF">DFR56_11640</name>
</gene>
<sequence length="412" mass="45031">MKLNAEEQSMLDGEYGEPVKQAIEYQIRVGKYFNAKRFVPVTQAHITADIEVMGDLGLNFLKGLTNKAGKFTVPTTSNARCIEFDEGSTLGQKEEMIAKERKVIDTVKDLGAMTIDTCINYQVASQPHINEHIAWGDTGTVIYANSIFGSRTNFESGPAVISAALTGRVPEYGFHLEENRKGSIVFDVQAELNDLADWGILGRIIGAKVFDYNQVPVITNVATFNPDSDDLKHLGASMATWSLAMFHVVGVTPEAPTLEAATGGKELEVITITEEDMTNEYKSFEYTDPHAGVIVLSGPQLSLNEIAKVAKLLEGKKIAKGTTLIITTPASTYTQAEQSGFVNTIRQAGGIFLRGVCFYILDGLTDIRKKNQWSTLVTNSVKLANNVKAHRFIPVVRTTEDCIDIAVKGSLE</sequence>
<name>A0A2V3VRB1_9BACI</name>
<dbReference type="PANTHER" id="PTHR36577:SF3">
    <property type="entry name" value="DUF521 DOMAIN PROTEIN (AFU_ORTHOLOGUE AFUA_6G00490)"/>
    <property type="match status" value="1"/>
</dbReference>
<evidence type="ECO:0000259" key="3">
    <source>
        <dbReference type="Pfam" id="PF04412"/>
    </source>
</evidence>
<dbReference type="PANTHER" id="PTHR36577">
    <property type="entry name" value="DUF521 DOMAIN PROTEIN (AFU_ORTHOLOGUE AFUA_6G00490)"/>
    <property type="match status" value="1"/>
</dbReference>
<dbReference type="OrthoDB" id="1550274at2"/>
<dbReference type="RefSeq" id="WP_110396884.1">
    <property type="nucleotide sequence ID" value="NZ_JADIJL010000002.1"/>
</dbReference>
<dbReference type="InterPro" id="IPR007506">
    <property type="entry name" value="PMDh-L-like_dom"/>
</dbReference>
<reference evidence="4 5" key="1">
    <citation type="submission" date="2018-05" db="EMBL/GenBank/DDBJ databases">
        <title>Genomic Encyclopedia of Type Strains, Phase IV (KMG-IV): sequencing the most valuable type-strain genomes for metagenomic binning, comparative biology and taxonomic classification.</title>
        <authorList>
            <person name="Goeker M."/>
        </authorList>
    </citation>
    <scope>NUCLEOTIDE SEQUENCE [LARGE SCALE GENOMIC DNA]</scope>
    <source>
        <strain evidence="4 5">DSM 28556</strain>
    </source>
</reference>
<dbReference type="GO" id="GO:0016829">
    <property type="term" value="F:lyase activity"/>
    <property type="evidence" value="ECO:0007669"/>
    <property type="project" value="UniProtKB-KW"/>
</dbReference>
<dbReference type="AlphaFoldDB" id="A0A2V3VRB1"/>
<dbReference type="EMBL" id="QJJQ01000016">
    <property type="protein sequence ID" value="PXW83361.1"/>
    <property type="molecule type" value="Genomic_DNA"/>
</dbReference>
<feature type="domain" description="Phosphomevalonate dehydratase large subunit-like" evidence="3">
    <location>
        <begin position="1"/>
        <end position="403"/>
    </location>
</feature>
<keyword evidence="5" id="KW-1185">Reference proteome</keyword>
<evidence type="ECO:0000256" key="1">
    <source>
        <dbReference type="ARBA" id="ARBA00023004"/>
    </source>
</evidence>
<keyword evidence="1" id="KW-0408">Iron</keyword>
<protein>
    <submittedName>
        <fullName evidence="4">Putative aconitase subunit 1</fullName>
    </submittedName>
</protein>
<proteinExistence type="predicted"/>
<dbReference type="Proteomes" id="UP000247978">
    <property type="component" value="Unassembled WGS sequence"/>
</dbReference>
<evidence type="ECO:0000313" key="4">
    <source>
        <dbReference type="EMBL" id="PXW83361.1"/>
    </source>
</evidence>
<evidence type="ECO:0000256" key="2">
    <source>
        <dbReference type="ARBA" id="ARBA00023239"/>
    </source>
</evidence>
<dbReference type="Pfam" id="PF04412">
    <property type="entry name" value="AcnX"/>
    <property type="match status" value="1"/>
</dbReference>
<organism evidence="4 5">
    <name type="scientific">Pseudogracilibacillus auburnensis</name>
    <dbReference type="NCBI Taxonomy" id="1494959"/>
    <lineage>
        <taxon>Bacteria</taxon>
        <taxon>Bacillati</taxon>
        <taxon>Bacillota</taxon>
        <taxon>Bacilli</taxon>
        <taxon>Bacillales</taxon>
        <taxon>Bacillaceae</taxon>
        <taxon>Pseudogracilibacillus</taxon>
    </lineage>
</organism>
<evidence type="ECO:0000313" key="5">
    <source>
        <dbReference type="Proteomes" id="UP000247978"/>
    </source>
</evidence>
<comment type="caution">
    <text evidence="4">The sequence shown here is derived from an EMBL/GenBank/DDBJ whole genome shotgun (WGS) entry which is preliminary data.</text>
</comment>
<accession>A0A2V3VRB1</accession>